<accession>A0AAI9TXE6</accession>
<organism evidence="2 3">
    <name type="scientific">Colletotrichum cuscutae</name>
    <dbReference type="NCBI Taxonomy" id="1209917"/>
    <lineage>
        <taxon>Eukaryota</taxon>
        <taxon>Fungi</taxon>
        <taxon>Dikarya</taxon>
        <taxon>Ascomycota</taxon>
        <taxon>Pezizomycotina</taxon>
        <taxon>Sordariomycetes</taxon>
        <taxon>Hypocreomycetidae</taxon>
        <taxon>Glomerellales</taxon>
        <taxon>Glomerellaceae</taxon>
        <taxon>Colletotrichum</taxon>
        <taxon>Colletotrichum acutatum species complex</taxon>
    </lineage>
</organism>
<reference evidence="2" key="1">
    <citation type="submission" date="2016-11" db="EMBL/GenBank/DDBJ databases">
        <title>The genome sequence of Colletotrichum cuscutae.</title>
        <authorList>
            <person name="Baroncelli R."/>
        </authorList>
    </citation>
    <scope>NUCLEOTIDE SEQUENCE</scope>
    <source>
        <strain evidence="2">IMI 304802</strain>
    </source>
</reference>
<feature type="compositionally biased region" description="Low complexity" evidence="1">
    <location>
        <begin position="412"/>
        <end position="424"/>
    </location>
</feature>
<evidence type="ECO:0000313" key="3">
    <source>
        <dbReference type="Proteomes" id="UP001239213"/>
    </source>
</evidence>
<dbReference type="EMBL" id="MPDP01000318">
    <property type="protein sequence ID" value="KAK1446574.1"/>
    <property type="molecule type" value="Genomic_DNA"/>
</dbReference>
<sequence>MRRCSTGDVDMMGGGRWSIRKVWWMINGQWSMVNGVLRIGAVCREEGRGCRKRTGAGGLIFVHPSAGGIERGRNQPPQGRGGPARPRPEPMGRATCVRVVIKYRHRSNCTVKYMTKVLPTVPWPSSRNIFIFDYDNNISSNLQSLSLSPPPSLPGPCLSIGYHLPWIIIDHGEKLATITLCNKLKLSVLAPVMIQHGISTTLTLTFDNLTVLIAAADRPVPCIPAHPTVPTSPAFPPSAHHYLSAEGIQRQNSQVTCNLRGSDSNYNGQHLRTDPPSNPPDSLLCGLRLACRFEDTLLGYIADLRPRDTFAPCGPTDRIRRPPFRPGSNRMQIPIIPLAIYTNGTWTLGNTILSNKKLRGPKYQEPEKSTSIFRVRRITYPELQQRLAFICNHTTARPPEKKKRKRKKSAARKSASNRRAYSSRSPRHDLHIAAAGATHSRRASRAVYLQDLKRAYQYPVRSTSYMTT</sequence>
<evidence type="ECO:0000256" key="1">
    <source>
        <dbReference type="SAM" id="MobiDB-lite"/>
    </source>
</evidence>
<evidence type="ECO:0000313" key="2">
    <source>
        <dbReference type="EMBL" id="KAK1446574.1"/>
    </source>
</evidence>
<dbReference type="AlphaFoldDB" id="A0AAI9TXE6"/>
<name>A0AAI9TXE6_9PEZI</name>
<comment type="caution">
    <text evidence="2">The sequence shown here is derived from an EMBL/GenBank/DDBJ whole genome shotgun (WGS) entry which is preliminary data.</text>
</comment>
<feature type="region of interest" description="Disordered" evidence="1">
    <location>
        <begin position="61"/>
        <end position="91"/>
    </location>
</feature>
<feature type="compositionally biased region" description="Basic residues" evidence="1">
    <location>
        <begin position="400"/>
        <end position="411"/>
    </location>
</feature>
<protein>
    <submittedName>
        <fullName evidence="2">Uncharacterized protein</fullName>
    </submittedName>
</protein>
<gene>
    <name evidence="2" type="ORF">CCUS01_12322</name>
</gene>
<keyword evidence="3" id="KW-1185">Reference proteome</keyword>
<proteinExistence type="predicted"/>
<feature type="region of interest" description="Disordered" evidence="1">
    <location>
        <begin position="393"/>
        <end position="437"/>
    </location>
</feature>
<dbReference type="Proteomes" id="UP001239213">
    <property type="component" value="Unassembled WGS sequence"/>
</dbReference>